<accession>A0AAV8WZZ2</accession>
<keyword evidence="1" id="KW-1133">Transmembrane helix</keyword>
<organism evidence="3 4">
    <name type="scientific">Rhamnusium bicolor</name>
    <dbReference type="NCBI Taxonomy" id="1586634"/>
    <lineage>
        <taxon>Eukaryota</taxon>
        <taxon>Metazoa</taxon>
        <taxon>Ecdysozoa</taxon>
        <taxon>Arthropoda</taxon>
        <taxon>Hexapoda</taxon>
        <taxon>Insecta</taxon>
        <taxon>Pterygota</taxon>
        <taxon>Neoptera</taxon>
        <taxon>Endopterygota</taxon>
        <taxon>Coleoptera</taxon>
        <taxon>Polyphaga</taxon>
        <taxon>Cucujiformia</taxon>
        <taxon>Chrysomeloidea</taxon>
        <taxon>Cerambycidae</taxon>
        <taxon>Lepturinae</taxon>
        <taxon>Rhagiini</taxon>
        <taxon>Rhamnusium</taxon>
    </lineage>
</organism>
<dbReference type="GO" id="GO:0005739">
    <property type="term" value="C:mitochondrion"/>
    <property type="evidence" value="ECO:0007669"/>
    <property type="project" value="TreeGrafter"/>
</dbReference>
<dbReference type="GO" id="GO:0002098">
    <property type="term" value="P:tRNA wobble uridine modification"/>
    <property type="evidence" value="ECO:0007669"/>
    <property type="project" value="TreeGrafter"/>
</dbReference>
<dbReference type="Pfam" id="PF12631">
    <property type="entry name" value="MnmE_helical"/>
    <property type="match status" value="1"/>
</dbReference>
<dbReference type="InterPro" id="IPR025867">
    <property type="entry name" value="MnmE_helical"/>
</dbReference>
<dbReference type="PANTHER" id="PTHR42714:SF2">
    <property type="entry name" value="TRNA MODIFICATION GTPASE GTPBP3, MITOCHONDRIAL"/>
    <property type="match status" value="1"/>
</dbReference>
<proteinExistence type="predicted"/>
<dbReference type="AlphaFoldDB" id="A0AAV8WZZ2"/>
<evidence type="ECO:0000313" key="4">
    <source>
        <dbReference type="Proteomes" id="UP001162156"/>
    </source>
</evidence>
<reference evidence="3" key="1">
    <citation type="journal article" date="2023" name="Insect Mol. Biol.">
        <title>Genome sequencing provides insights into the evolution of gene families encoding plant cell wall-degrading enzymes in longhorned beetles.</title>
        <authorList>
            <person name="Shin N.R."/>
            <person name="Okamura Y."/>
            <person name="Kirsch R."/>
            <person name="Pauchet Y."/>
        </authorList>
    </citation>
    <scope>NUCLEOTIDE SEQUENCE</scope>
    <source>
        <strain evidence="3">RBIC_L_NR</strain>
    </source>
</reference>
<dbReference type="Proteomes" id="UP001162156">
    <property type="component" value="Unassembled WGS sequence"/>
</dbReference>
<keyword evidence="1" id="KW-0472">Membrane</keyword>
<sequence length="127" mass="14477">MSVPFAFLQTQGSLSKVYNNWKKRLIKCVAHIEAHIDFEETDTLEHGLIEIVKKDVKDLSNEIEKHLSDGRKGEILRNGVKTIILGEPNAGKSSLLNILCLYILNYFPVCTIYCFQMICIDIMMSNN</sequence>
<protein>
    <recommendedName>
        <fullName evidence="2">MnmE helical domain-containing protein</fullName>
    </recommendedName>
</protein>
<evidence type="ECO:0000259" key="2">
    <source>
        <dbReference type="Pfam" id="PF12631"/>
    </source>
</evidence>
<keyword evidence="4" id="KW-1185">Reference proteome</keyword>
<keyword evidence="1" id="KW-0812">Transmembrane</keyword>
<feature type="domain" description="MnmE helical" evidence="2">
    <location>
        <begin position="5"/>
        <end position="81"/>
    </location>
</feature>
<feature type="transmembrane region" description="Helical" evidence="1">
    <location>
        <begin position="95"/>
        <end position="115"/>
    </location>
</feature>
<dbReference type="EMBL" id="JANEYF010004223">
    <property type="protein sequence ID" value="KAJ8931821.1"/>
    <property type="molecule type" value="Genomic_DNA"/>
</dbReference>
<dbReference type="Gene3D" id="1.20.120.430">
    <property type="entry name" value="tRNA modification GTPase MnmE domain 2"/>
    <property type="match status" value="1"/>
</dbReference>
<evidence type="ECO:0000256" key="1">
    <source>
        <dbReference type="SAM" id="Phobius"/>
    </source>
</evidence>
<evidence type="ECO:0000313" key="3">
    <source>
        <dbReference type="EMBL" id="KAJ8931821.1"/>
    </source>
</evidence>
<name>A0AAV8WZZ2_9CUCU</name>
<dbReference type="SUPFAM" id="SSF116878">
    <property type="entry name" value="TrmE connector domain"/>
    <property type="match status" value="1"/>
</dbReference>
<comment type="caution">
    <text evidence="3">The sequence shown here is derived from an EMBL/GenBank/DDBJ whole genome shotgun (WGS) entry which is preliminary data.</text>
</comment>
<dbReference type="PANTHER" id="PTHR42714">
    <property type="entry name" value="TRNA MODIFICATION GTPASE GTPBP3"/>
    <property type="match status" value="1"/>
</dbReference>
<dbReference type="GO" id="GO:0030488">
    <property type="term" value="P:tRNA methylation"/>
    <property type="evidence" value="ECO:0007669"/>
    <property type="project" value="TreeGrafter"/>
</dbReference>
<gene>
    <name evidence="3" type="ORF">NQ314_015217</name>
</gene>
<dbReference type="InterPro" id="IPR027368">
    <property type="entry name" value="MnmE_dom2"/>
</dbReference>